<feature type="binding site" description="axial binding residue" evidence="2">
    <location>
        <position position="350"/>
    </location>
    <ligand>
        <name>heme</name>
        <dbReference type="ChEBI" id="CHEBI:30413"/>
    </ligand>
    <ligandPart>
        <name>Fe</name>
        <dbReference type="ChEBI" id="CHEBI:18248"/>
    </ligandPart>
</feature>
<dbReference type="InterPro" id="IPR036396">
    <property type="entry name" value="Cyt_P450_sf"/>
</dbReference>
<organism evidence="4 5">
    <name type="scientific">Polytolypa hystricis (strain UAMH7299)</name>
    <dbReference type="NCBI Taxonomy" id="1447883"/>
    <lineage>
        <taxon>Eukaryota</taxon>
        <taxon>Fungi</taxon>
        <taxon>Dikarya</taxon>
        <taxon>Ascomycota</taxon>
        <taxon>Pezizomycotina</taxon>
        <taxon>Eurotiomycetes</taxon>
        <taxon>Eurotiomycetidae</taxon>
        <taxon>Onygenales</taxon>
        <taxon>Onygenales incertae sedis</taxon>
        <taxon>Polytolypa</taxon>
    </lineage>
</organism>
<feature type="compositionally biased region" description="Basic and acidic residues" evidence="3">
    <location>
        <begin position="52"/>
        <end position="61"/>
    </location>
</feature>
<dbReference type="PRINTS" id="PR00463">
    <property type="entry name" value="EP450I"/>
</dbReference>
<comment type="caution">
    <text evidence="4">The sequence shown here is derived from an EMBL/GenBank/DDBJ whole genome shotgun (WGS) entry which is preliminary data.</text>
</comment>
<keyword evidence="2" id="KW-0479">Metal-binding</keyword>
<comment type="cofactor">
    <cofactor evidence="2">
        <name>heme</name>
        <dbReference type="ChEBI" id="CHEBI:30413"/>
    </cofactor>
</comment>
<feature type="region of interest" description="Disordered" evidence="3">
    <location>
        <begin position="47"/>
        <end position="69"/>
    </location>
</feature>
<accession>A0A2B7WSV6</accession>
<proteinExistence type="inferred from homology"/>
<dbReference type="GO" id="GO:0004497">
    <property type="term" value="F:monooxygenase activity"/>
    <property type="evidence" value="ECO:0007669"/>
    <property type="project" value="InterPro"/>
</dbReference>
<dbReference type="GO" id="GO:0020037">
    <property type="term" value="F:heme binding"/>
    <property type="evidence" value="ECO:0007669"/>
    <property type="project" value="InterPro"/>
</dbReference>
<keyword evidence="2" id="KW-0349">Heme</keyword>
<dbReference type="InterPro" id="IPR001128">
    <property type="entry name" value="Cyt_P450"/>
</dbReference>
<dbReference type="STRING" id="1447883.A0A2B7WSV6"/>
<dbReference type="Pfam" id="PF00067">
    <property type="entry name" value="p450"/>
    <property type="match status" value="1"/>
</dbReference>
<dbReference type="PANTHER" id="PTHR24305:SF166">
    <property type="entry name" value="CYTOCHROME P450 12A4, MITOCHONDRIAL-RELATED"/>
    <property type="match status" value="1"/>
</dbReference>
<dbReference type="AlphaFoldDB" id="A0A2B7WSV6"/>
<gene>
    <name evidence="4" type="ORF">AJ80_09328</name>
</gene>
<dbReference type="CDD" id="cd11069">
    <property type="entry name" value="CYP_FUM15-like"/>
    <property type="match status" value="1"/>
</dbReference>
<evidence type="ECO:0000313" key="5">
    <source>
        <dbReference type="Proteomes" id="UP000224634"/>
    </source>
</evidence>
<evidence type="ECO:0008006" key="6">
    <source>
        <dbReference type="Google" id="ProtNLM"/>
    </source>
</evidence>
<dbReference type="GO" id="GO:0016705">
    <property type="term" value="F:oxidoreductase activity, acting on paired donors, with incorporation or reduction of molecular oxygen"/>
    <property type="evidence" value="ECO:0007669"/>
    <property type="project" value="InterPro"/>
</dbReference>
<dbReference type="PANTHER" id="PTHR24305">
    <property type="entry name" value="CYTOCHROME P450"/>
    <property type="match status" value="1"/>
</dbReference>
<dbReference type="PRINTS" id="PR00385">
    <property type="entry name" value="P450"/>
</dbReference>
<reference evidence="4 5" key="1">
    <citation type="submission" date="2017-10" db="EMBL/GenBank/DDBJ databases">
        <title>Comparative genomics in systemic dimorphic fungi from Ajellomycetaceae.</title>
        <authorList>
            <person name="Munoz J.F."/>
            <person name="Mcewen J.G."/>
            <person name="Clay O.K."/>
            <person name="Cuomo C.A."/>
        </authorList>
    </citation>
    <scope>NUCLEOTIDE SEQUENCE [LARGE SCALE GENOMIC DNA]</scope>
    <source>
        <strain evidence="4 5">UAMH7299</strain>
    </source>
</reference>
<evidence type="ECO:0000313" key="4">
    <source>
        <dbReference type="EMBL" id="PGG99561.1"/>
    </source>
</evidence>
<dbReference type="InterPro" id="IPR002401">
    <property type="entry name" value="Cyt_P450_E_grp-I"/>
</dbReference>
<dbReference type="InterPro" id="IPR050121">
    <property type="entry name" value="Cytochrome_P450_monoxygenase"/>
</dbReference>
<keyword evidence="2" id="KW-0408">Iron</keyword>
<dbReference type="SUPFAM" id="SSF48264">
    <property type="entry name" value="Cytochrome P450"/>
    <property type="match status" value="1"/>
</dbReference>
<dbReference type="Gene3D" id="1.10.630.10">
    <property type="entry name" value="Cytochrome P450"/>
    <property type="match status" value="1"/>
</dbReference>
<dbReference type="OrthoDB" id="1470350at2759"/>
<comment type="similarity">
    <text evidence="1">Belongs to the cytochrome P450 family.</text>
</comment>
<evidence type="ECO:0000256" key="2">
    <source>
        <dbReference type="PIRSR" id="PIRSR602401-1"/>
    </source>
</evidence>
<evidence type="ECO:0000256" key="3">
    <source>
        <dbReference type="SAM" id="MobiDB-lite"/>
    </source>
</evidence>
<protein>
    <recommendedName>
        <fullName evidence="6">Cytochrome P450 monooxygenase</fullName>
    </recommendedName>
</protein>
<name>A0A2B7WSV6_POLH7</name>
<evidence type="ECO:0000256" key="1">
    <source>
        <dbReference type="ARBA" id="ARBA00010617"/>
    </source>
</evidence>
<dbReference type="GO" id="GO:0005506">
    <property type="term" value="F:iron ion binding"/>
    <property type="evidence" value="ECO:0007669"/>
    <property type="project" value="InterPro"/>
</dbReference>
<dbReference type="EMBL" id="PDNA01000268">
    <property type="protein sequence ID" value="PGG99561.1"/>
    <property type="molecule type" value="Genomic_DNA"/>
</dbReference>
<keyword evidence="5" id="KW-1185">Reference proteome</keyword>
<dbReference type="Proteomes" id="UP000224634">
    <property type="component" value="Unassembled WGS sequence"/>
</dbReference>
<sequence>MLALKKMQRRNLNPAFTFRHVKELYPVFWNTSVQMVRLIEETINNNLQKNNDQNREEEKGGGHSNNNNSNIINIADWSNRATLDIIGSTQMDRDFGSLHDPNNRLVKEYKKIFSDPPRWAQILQLLLSTLAPKLIPHLPFKRDRELREGREYITAVSRGMVQEKKQQHKNNGDRSADILSVAIESGVFTDESLVDHLMTFLVAGHETTATALQWTAYILCKRPDIQKRLREEIRANLPSISDPAAPQITANQVDSLPYLSAVCSESLRFYPPVPTTMREAARDTRILDTFVPKGTTIILAPTATNLDPQLWGPDADTFNPERWMGPGRAKSGGAESNYAFLTFLHGPRSCIGASFAKSELLCLVATLVGRFEMELVDPNFEPEPRQGITMPPKGGVEMRIKVLEGW</sequence>